<proteinExistence type="predicted"/>
<keyword evidence="2" id="KW-1185">Reference proteome</keyword>
<sequence length="73" mass="8294">MNVARARRRGMATAAVCSMRTMYTSQLPGRCLRSARGRPWLRRVFQRTGGATSLDRRVGLDLVQTDREVDRVV</sequence>
<dbReference type="Proteomes" id="UP000756132">
    <property type="component" value="Chromosome 3"/>
</dbReference>
<evidence type="ECO:0000313" key="1">
    <source>
        <dbReference type="EMBL" id="UJO15500.1"/>
    </source>
</evidence>
<dbReference type="EMBL" id="CP090165">
    <property type="protein sequence ID" value="UJO15500.1"/>
    <property type="molecule type" value="Genomic_DNA"/>
</dbReference>
<dbReference type="KEGG" id="ffu:CLAFUR5_08286"/>
<dbReference type="RefSeq" id="XP_047759866.1">
    <property type="nucleotide sequence ID" value="XM_047907434.1"/>
</dbReference>
<reference evidence="1" key="1">
    <citation type="submission" date="2021-12" db="EMBL/GenBank/DDBJ databases">
        <authorList>
            <person name="Zaccaron A."/>
            <person name="Stergiopoulos I."/>
        </authorList>
    </citation>
    <scope>NUCLEOTIDE SEQUENCE</scope>
    <source>
        <strain evidence="1">Race5_Kim</strain>
    </source>
</reference>
<dbReference type="AlphaFoldDB" id="A0A9Q8LDI2"/>
<dbReference type="GeneID" id="71988164"/>
<organism evidence="1 2">
    <name type="scientific">Passalora fulva</name>
    <name type="common">Tomato leaf mold</name>
    <name type="synonym">Cladosporium fulvum</name>
    <dbReference type="NCBI Taxonomy" id="5499"/>
    <lineage>
        <taxon>Eukaryota</taxon>
        <taxon>Fungi</taxon>
        <taxon>Dikarya</taxon>
        <taxon>Ascomycota</taxon>
        <taxon>Pezizomycotina</taxon>
        <taxon>Dothideomycetes</taxon>
        <taxon>Dothideomycetidae</taxon>
        <taxon>Mycosphaerellales</taxon>
        <taxon>Mycosphaerellaceae</taxon>
        <taxon>Fulvia</taxon>
    </lineage>
</organism>
<reference evidence="1" key="2">
    <citation type="journal article" date="2022" name="Microb. Genom.">
        <title>A chromosome-scale genome assembly of the tomato pathogen Cladosporium fulvum reveals a compartmentalized genome architecture and the presence of a dispensable chromosome.</title>
        <authorList>
            <person name="Zaccaron A.Z."/>
            <person name="Chen L.H."/>
            <person name="Samaras A."/>
            <person name="Stergiopoulos I."/>
        </authorList>
    </citation>
    <scope>NUCLEOTIDE SEQUENCE</scope>
    <source>
        <strain evidence="1">Race5_Kim</strain>
    </source>
</reference>
<evidence type="ECO:0000313" key="2">
    <source>
        <dbReference type="Proteomes" id="UP000756132"/>
    </source>
</evidence>
<accession>A0A9Q8LDI2</accession>
<protein>
    <submittedName>
        <fullName evidence="1">Uncharacterized protein</fullName>
    </submittedName>
</protein>
<name>A0A9Q8LDI2_PASFU</name>
<gene>
    <name evidence="1" type="ORF">CLAFUR5_08286</name>
</gene>